<evidence type="ECO:0000256" key="9">
    <source>
        <dbReference type="SAM" id="MobiDB-lite"/>
    </source>
</evidence>
<proteinExistence type="predicted"/>
<accession>A0A9W9NXM2</accession>
<evidence type="ECO:0000256" key="1">
    <source>
        <dbReference type="ARBA" id="ARBA00004370"/>
    </source>
</evidence>
<evidence type="ECO:0000256" key="4">
    <source>
        <dbReference type="ARBA" id="ARBA00022771"/>
    </source>
</evidence>
<dbReference type="OrthoDB" id="8062037at2759"/>
<dbReference type="Proteomes" id="UP001147733">
    <property type="component" value="Unassembled WGS sequence"/>
</dbReference>
<dbReference type="EMBL" id="JAPQKT010000006">
    <property type="protein sequence ID" value="KAJ5226853.1"/>
    <property type="molecule type" value="Genomic_DNA"/>
</dbReference>
<dbReference type="InterPro" id="IPR013083">
    <property type="entry name" value="Znf_RING/FYVE/PHD"/>
</dbReference>
<feature type="region of interest" description="Disordered" evidence="9">
    <location>
        <begin position="185"/>
        <end position="205"/>
    </location>
</feature>
<reference evidence="12" key="2">
    <citation type="journal article" date="2023" name="IMA Fungus">
        <title>Comparative genomic study of the Penicillium genus elucidates a diverse pangenome and 15 lateral gene transfer events.</title>
        <authorList>
            <person name="Petersen C."/>
            <person name="Sorensen T."/>
            <person name="Nielsen M.R."/>
            <person name="Sondergaard T.E."/>
            <person name="Sorensen J.L."/>
            <person name="Fitzpatrick D.A."/>
            <person name="Frisvad J.C."/>
            <person name="Nielsen K.L."/>
        </authorList>
    </citation>
    <scope>NUCLEOTIDE SEQUENCE</scope>
    <source>
        <strain evidence="12">IBT 23319</strain>
    </source>
</reference>
<dbReference type="SUPFAM" id="SSF57850">
    <property type="entry name" value="RING/U-box"/>
    <property type="match status" value="1"/>
</dbReference>
<feature type="compositionally biased region" description="Basic and acidic residues" evidence="9">
    <location>
        <begin position="196"/>
        <end position="205"/>
    </location>
</feature>
<dbReference type="PROSITE" id="PS50089">
    <property type="entry name" value="ZF_RING_2"/>
    <property type="match status" value="1"/>
</dbReference>
<dbReference type="CDD" id="cd16454">
    <property type="entry name" value="RING-H2_PA-TM-RING"/>
    <property type="match status" value="1"/>
</dbReference>
<keyword evidence="2 10" id="KW-0812">Transmembrane</keyword>
<keyword evidence="13" id="KW-1185">Reference proteome</keyword>
<feature type="transmembrane region" description="Helical" evidence="10">
    <location>
        <begin position="50"/>
        <end position="72"/>
    </location>
</feature>
<evidence type="ECO:0000256" key="6">
    <source>
        <dbReference type="ARBA" id="ARBA00022989"/>
    </source>
</evidence>
<keyword evidence="4 8" id="KW-0863">Zinc-finger</keyword>
<evidence type="ECO:0000256" key="2">
    <source>
        <dbReference type="ARBA" id="ARBA00022692"/>
    </source>
</evidence>
<reference evidence="12" key="1">
    <citation type="submission" date="2022-11" db="EMBL/GenBank/DDBJ databases">
        <authorList>
            <person name="Petersen C."/>
        </authorList>
    </citation>
    <scope>NUCLEOTIDE SEQUENCE</scope>
    <source>
        <strain evidence="12">IBT 23319</strain>
    </source>
</reference>
<comment type="subcellular location">
    <subcellularLocation>
        <location evidence="1">Membrane</location>
    </subcellularLocation>
</comment>
<name>A0A9W9NXM2_PENCI</name>
<protein>
    <submittedName>
        <fullName evidence="12">DNA damage-inducible protein 1</fullName>
    </submittedName>
</protein>
<dbReference type="GO" id="GO:0008270">
    <property type="term" value="F:zinc ion binding"/>
    <property type="evidence" value="ECO:0007669"/>
    <property type="project" value="UniProtKB-KW"/>
</dbReference>
<evidence type="ECO:0000256" key="7">
    <source>
        <dbReference type="ARBA" id="ARBA00023136"/>
    </source>
</evidence>
<evidence type="ECO:0000313" key="13">
    <source>
        <dbReference type="Proteomes" id="UP001147733"/>
    </source>
</evidence>
<dbReference type="PANTHER" id="PTHR46539">
    <property type="entry name" value="E3 UBIQUITIN-PROTEIN LIGASE ATL42"/>
    <property type="match status" value="1"/>
</dbReference>
<evidence type="ECO:0000256" key="5">
    <source>
        <dbReference type="ARBA" id="ARBA00022833"/>
    </source>
</evidence>
<keyword evidence="3" id="KW-0479">Metal-binding</keyword>
<dbReference type="Gene3D" id="3.30.40.10">
    <property type="entry name" value="Zinc/RING finger domain, C3HC4 (zinc finger)"/>
    <property type="match status" value="1"/>
</dbReference>
<dbReference type="AlphaFoldDB" id="A0A9W9NXM2"/>
<dbReference type="GO" id="GO:0016020">
    <property type="term" value="C:membrane"/>
    <property type="evidence" value="ECO:0007669"/>
    <property type="project" value="UniProtKB-SubCell"/>
</dbReference>
<dbReference type="RefSeq" id="XP_056499218.1">
    <property type="nucleotide sequence ID" value="XM_056645777.1"/>
</dbReference>
<feature type="transmembrane region" description="Helical" evidence="10">
    <location>
        <begin position="12"/>
        <end position="30"/>
    </location>
</feature>
<evidence type="ECO:0000256" key="8">
    <source>
        <dbReference type="PROSITE-ProRule" id="PRU00175"/>
    </source>
</evidence>
<dbReference type="GeneID" id="81384944"/>
<dbReference type="Pfam" id="PF13639">
    <property type="entry name" value="zf-RING_2"/>
    <property type="match status" value="1"/>
</dbReference>
<keyword evidence="6 10" id="KW-1133">Transmembrane helix</keyword>
<dbReference type="SMART" id="SM00184">
    <property type="entry name" value="RING"/>
    <property type="match status" value="1"/>
</dbReference>
<evidence type="ECO:0000256" key="3">
    <source>
        <dbReference type="ARBA" id="ARBA00022723"/>
    </source>
</evidence>
<keyword evidence="5" id="KW-0862">Zinc</keyword>
<sequence length="230" mass="25725">MASFQLCLPTRAYAIIFLMLQQFEIVVASPTLASRAETSISTGLSQPEKITLYVVAAVGAFFAILGVAFCILRPHHADNSHKHSRKVTQSILNTIPIVQFSHGSELCPSTRASSFDGTDDLGKEKIETQRNTTCPICTEDFIGNQMLRRLRCNHQYHMACIEDWLFRSSSCPVCRIVLESPMQAKEKGGKDMTTSDVERGQQRDDHAKRLHSRLLKYLYSVGLGQHHNSA</sequence>
<keyword evidence="7 10" id="KW-0472">Membrane</keyword>
<evidence type="ECO:0000259" key="11">
    <source>
        <dbReference type="PROSITE" id="PS50089"/>
    </source>
</evidence>
<evidence type="ECO:0000313" key="12">
    <source>
        <dbReference type="EMBL" id="KAJ5226853.1"/>
    </source>
</evidence>
<comment type="caution">
    <text evidence="12">The sequence shown here is derived from an EMBL/GenBank/DDBJ whole genome shotgun (WGS) entry which is preliminary data.</text>
</comment>
<evidence type="ECO:0000256" key="10">
    <source>
        <dbReference type="SAM" id="Phobius"/>
    </source>
</evidence>
<feature type="domain" description="RING-type" evidence="11">
    <location>
        <begin position="134"/>
        <end position="175"/>
    </location>
</feature>
<dbReference type="InterPro" id="IPR001841">
    <property type="entry name" value="Znf_RING"/>
</dbReference>
<gene>
    <name evidence="12" type="ORF">N7469_006859</name>
</gene>
<organism evidence="12 13">
    <name type="scientific">Penicillium citrinum</name>
    <dbReference type="NCBI Taxonomy" id="5077"/>
    <lineage>
        <taxon>Eukaryota</taxon>
        <taxon>Fungi</taxon>
        <taxon>Dikarya</taxon>
        <taxon>Ascomycota</taxon>
        <taxon>Pezizomycotina</taxon>
        <taxon>Eurotiomycetes</taxon>
        <taxon>Eurotiomycetidae</taxon>
        <taxon>Eurotiales</taxon>
        <taxon>Aspergillaceae</taxon>
        <taxon>Penicillium</taxon>
    </lineage>
</organism>
<dbReference type="PANTHER" id="PTHR46539:SF1">
    <property type="entry name" value="E3 UBIQUITIN-PROTEIN LIGASE ATL42"/>
    <property type="match status" value="1"/>
</dbReference>